<comment type="subunit">
    <text evidence="6">Forms polymers.</text>
</comment>
<organism evidence="7 8">
    <name type="scientific">Desulfosporosinus lacus DSM 15449</name>
    <dbReference type="NCBI Taxonomy" id="1121420"/>
    <lineage>
        <taxon>Bacteria</taxon>
        <taxon>Bacillati</taxon>
        <taxon>Bacillota</taxon>
        <taxon>Clostridia</taxon>
        <taxon>Eubacteriales</taxon>
        <taxon>Desulfitobacteriaceae</taxon>
        <taxon>Desulfosporosinus</taxon>
    </lineage>
</organism>
<reference evidence="8" key="1">
    <citation type="submission" date="2016-11" db="EMBL/GenBank/DDBJ databases">
        <authorList>
            <person name="Varghese N."/>
            <person name="Submissions S."/>
        </authorList>
    </citation>
    <scope>NUCLEOTIDE SEQUENCE [LARGE SCALE GENOMIC DNA]</scope>
    <source>
        <strain evidence="8">DSM 15449</strain>
    </source>
</reference>
<dbReference type="PANTHER" id="PTHR42749">
    <property type="entry name" value="CELL SHAPE-DETERMINING PROTEIN MREB"/>
    <property type="match status" value="1"/>
</dbReference>
<dbReference type="NCBIfam" id="TIGR00904">
    <property type="entry name" value="mreB"/>
    <property type="match status" value="1"/>
</dbReference>
<dbReference type="AlphaFoldDB" id="A0A1M5R4B6"/>
<dbReference type="GO" id="GO:0000902">
    <property type="term" value="P:cell morphogenesis"/>
    <property type="evidence" value="ECO:0007669"/>
    <property type="project" value="InterPro"/>
</dbReference>
<keyword evidence="1 6" id="KW-0963">Cytoplasm</keyword>
<evidence type="ECO:0000256" key="2">
    <source>
        <dbReference type="ARBA" id="ARBA00022741"/>
    </source>
</evidence>
<keyword evidence="4 6" id="KW-0133">Cell shape</keyword>
<evidence type="ECO:0000313" key="7">
    <source>
        <dbReference type="EMBL" id="SHH21247.1"/>
    </source>
</evidence>
<dbReference type="GO" id="GO:0005737">
    <property type="term" value="C:cytoplasm"/>
    <property type="evidence" value="ECO:0007669"/>
    <property type="project" value="UniProtKB-SubCell"/>
</dbReference>
<dbReference type="InterPro" id="IPR056546">
    <property type="entry name" value="MreB_MamK-like"/>
</dbReference>
<dbReference type="CDD" id="cd10225">
    <property type="entry name" value="ASKHA_NBD_MreB-like"/>
    <property type="match status" value="1"/>
</dbReference>
<dbReference type="InterPro" id="IPR004753">
    <property type="entry name" value="MreB"/>
</dbReference>
<evidence type="ECO:0000256" key="1">
    <source>
        <dbReference type="ARBA" id="ARBA00022490"/>
    </source>
</evidence>
<keyword evidence="8" id="KW-1185">Reference proteome</keyword>
<dbReference type="Proteomes" id="UP000183954">
    <property type="component" value="Unassembled WGS sequence"/>
</dbReference>
<evidence type="ECO:0000256" key="3">
    <source>
        <dbReference type="ARBA" id="ARBA00022840"/>
    </source>
</evidence>
<dbReference type="HAMAP" id="MF_02207">
    <property type="entry name" value="MreB"/>
    <property type="match status" value="1"/>
</dbReference>
<gene>
    <name evidence="6" type="primary">mreB</name>
    <name evidence="7" type="ORF">SAMN02746098_00456</name>
</gene>
<sequence length="351" mass="37552">MFIVLSRWTSYCLTKGVSPIMLGIDFGIDLGIDLGTASVLVYAKGKGIVLHEPSVIAIDRNTNKRIAVGEEARLMIGRTPGNIVAVRPMRDGVIADYQTTELMLKYFLEKAGAKRWPFFKTRVVVCIPSGVTEVEQRAVKQAAYQAGAKDVKVVEEPYAAALGAGLDISGPTGSMVVDIGGGTTDIAVLSLNGIVAKRSLRVGGDKFDEAISRYIRREHNLMIGERTAEEIKIAVGSAVSEGRPSAYIDVRGRDLITGLPKTINVNSQECFVALEESIDAIVAGVKEVLERTPPELSSDILDKGIIMTGGGAMMYGFDTRLSRETGLPVSLAEDPISCVALGTGKVLTGKY</sequence>
<dbReference type="SUPFAM" id="SSF53067">
    <property type="entry name" value="Actin-like ATPase domain"/>
    <property type="match status" value="2"/>
</dbReference>
<dbReference type="GO" id="GO:0008360">
    <property type="term" value="P:regulation of cell shape"/>
    <property type="evidence" value="ECO:0007669"/>
    <property type="project" value="UniProtKB-UniRule"/>
</dbReference>
<evidence type="ECO:0000256" key="4">
    <source>
        <dbReference type="ARBA" id="ARBA00022960"/>
    </source>
</evidence>
<comment type="caution">
    <text evidence="6">Lacks conserved residue(s) required for the propagation of feature annotation.</text>
</comment>
<dbReference type="EMBL" id="FQXJ01000003">
    <property type="protein sequence ID" value="SHH21247.1"/>
    <property type="molecule type" value="Genomic_DNA"/>
</dbReference>
<evidence type="ECO:0000313" key="8">
    <source>
        <dbReference type="Proteomes" id="UP000183954"/>
    </source>
</evidence>
<feature type="binding site" evidence="6">
    <location>
        <begin position="229"/>
        <end position="232"/>
    </location>
    <ligand>
        <name>ATP</name>
        <dbReference type="ChEBI" id="CHEBI:30616"/>
    </ligand>
</feature>
<dbReference type="Pfam" id="PF06723">
    <property type="entry name" value="MreB_Mbl"/>
    <property type="match status" value="1"/>
</dbReference>
<accession>A0A1M5R4B6</accession>
<feature type="binding site" evidence="6">
    <location>
        <begin position="181"/>
        <end position="183"/>
    </location>
    <ligand>
        <name>ATP</name>
        <dbReference type="ChEBI" id="CHEBI:30616"/>
    </ligand>
</feature>
<keyword evidence="3 6" id="KW-0067">ATP-binding</keyword>
<dbReference type="Gene3D" id="3.30.420.40">
    <property type="match status" value="3"/>
</dbReference>
<dbReference type="InterPro" id="IPR043129">
    <property type="entry name" value="ATPase_NBD"/>
</dbReference>
<dbReference type="NCBIfam" id="NF010539">
    <property type="entry name" value="PRK13927.1"/>
    <property type="match status" value="1"/>
</dbReference>
<dbReference type="PANTHER" id="PTHR42749:SF1">
    <property type="entry name" value="CELL SHAPE-DETERMINING PROTEIN MREB"/>
    <property type="match status" value="1"/>
</dbReference>
<dbReference type="PRINTS" id="PR01652">
    <property type="entry name" value="SHAPEPROTEIN"/>
</dbReference>
<dbReference type="STRING" id="1121420.SAMN02746098_00456"/>
<comment type="similarity">
    <text evidence="5 6">Belongs to the FtsA/MreB family.</text>
</comment>
<proteinExistence type="inferred from homology"/>
<evidence type="ECO:0000256" key="5">
    <source>
        <dbReference type="ARBA" id="ARBA00023458"/>
    </source>
</evidence>
<keyword evidence="2 6" id="KW-0547">Nucleotide-binding</keyword>
<evidence type="ECO:0000256" key="6">
    <source>
        <dbReference type="HAMAP-Rule" id="MF_02207"/>
    </source>
</evidence>
<dbReference type="GO" id="GO:0005524">
    <property type="term" value="F:ATP binding"/>
    <property type="evidence" value="ECO:0007669"/>
    <property type="project" value="UniProtKB-KW"/>
</dbReference>
<name>A0A1M5R4B6_9FIRM</name>
<comment type="function">
    <text evidence="6">Forms membrane-associated dynamic filaments that are essential for cell shape determination. Acts by regulating cell wall synthesis and cell elongation, and thus cell shape. A feedback loop between cell geometry and MreB localization may maintain elongated cell shape by targeting cell wall growth to regions of negative cell wall curvature.</text>
</comment>
<protein>
    <recommendedName>
        <fullName evidence="6">Cell shape-determining protein MreB</fullName>
    </recommendedName>
</protein>
<comment type="subcellular location">
    <subcellularLocation>
        <location evidence="6">Cytoplasm</location>
    </subcellularLocation>
    <text evidence="6">Membrane-associated.</text>
</comment>